<evidence type="ECO:0000259" key="15">
    <source>
        <dbReference type="PROSITE" id="PS50089"/>
    </source>
</evidence>
<organism evidence="16">
    <name type="scientific">Panicum hallii</name>
    <dbReference type="NCBI Taxonomy" id="206008"/>
    <lineage>
        <taxon>Eukaryota</taxon>
        <taxon>Viridiplantae</taxon>
        <taxon>Streptophyta</taxon>
        <taxon>Embryophyta</taxon>
        <taxon>Tracheophyta</taxon>
        <taxon>Spermatophyta</taxon>
        <taxon>Magnoliopsida</taxon>
        <taxon>Liliopsida</taxon>
        <taxon>Poales</taxon>
        <taxon>Poaceae</taxon>
        <taxon>PACMAD clade</taxon>
        <taxon>Panicoideae</taxon>
        <taxon>Panicodae</taxon>
        <taxon>Paniceae</taxon>
        <taxon>Panicinae</taxon>
        <taxon>Panicum</taxon>
        <taxon>Panicum sect. Panicum</taxon>
    </lineage>
</organism>
<dbReference type="PANTHER" id="PTHR46913:SF1">
    <property type="entry name" value="RING-H2 FINGER PROTEIN ATL16"/>
    <property type="match status" value="1"/>
</dbReference>
<protein>
    <recommendedName>
        <fullName evidence="4">RING-type E3 ubiquitin transferase</fullName>
        <ecNumber evidence="4">2.3.2.27</ecNumber>
    </recommendedName>
</protein>
<dbReference type="EC" id="2.3.2.27" evidence="4"/>
<keyword evidence="6 14" id="KW-0812">Transmembrane</keyword>
<dbReference type="SMART" id="SM00184">
    <property type="entry name" value="RING"/>
    <property type="match status" value="1"/>
</dbReference>
<name>A0A2S3HYW6_9POAL</name>
<dbReference type="InterPro" id="IPR044600">
    <property type="entry name" value="ATL1/ATL16-like"/>
</dbReference>
<dbReference type="Proteomes" id="UP000243499">
    <property type="component" value="Chromosome 5"/>
</dbReference>
<evidence type="ECO:0000256" key="11">
    <source>
        <dbReference type="ARBA" id="ARBA00022989"/>
    </source>
</evidence>
<gene>
    <name evidence="16" type="ORF">PAHAL_5G519500</name>
</gene>
<keyword evidence="12 14" id="KW-0472">Membrane</keyword>
<evidence type="ECO:0000256" key="9">
    <source>
        <dbReference type="ARBA" id="ARBA00022786"/>
    </source>
</evidence>
<evidence type="ECO:0000256" key="1">
    <source>
        <dbReference type="ARBA" id="ARBA00000900"/>
    </source>
</evidence>
<proteinExistence type="predicted"/>
<keyword evidence="11 14" id="KW-1133">Transmembrane helix</keyword>
<comment type="catalytic activity">
    <reaction evidence="1">
        <text>S-ubiquitinyl-[E2 ubiquitin-conjugating enzyme]-L-cysteine + [acceptor protein]-L-lysine = [E2 ubiquitin-conjugating enzyme]-L-cysteine + N(6)-ubiquitinyl-[acceptor protein]-L-lysine.</text>
        <dbReference type="EC" id="2.3.2.27"/>
    </reaction>
</comment>
<dbReference type="EMBL" id="CM008050">
    <property type="protein sequence ID" value="PAN32890.1"/>
    <property type="molecule type" value="Genomic_DNA"/>
</dbReference>
<dbReference type="Gene3D" id="3.30.40.10">
    <property type="entry name" value="Zinc/RING finger domain, C3HC4 (zinc finger)"/>
    <property type="match status" value="1"/>
</dbReference>
<dbReference type="InterPro" id="IPR001841">
    <property type="entry name" value="Znf_RING"/>
</dbReference>
<sequence>MAPSSESLPGDVIRCRRFTAVLAAGAASFTFCVLFVALFLYLRFLLRRWRARRGRGAASSSLVPQEQAGPGSPSGGLDAAAIALLPSLPYQRGAGVAEAECAVCLGALDEGQTLRQLPGCMHVFHLPCVDAWLSSNASCPVCRRRTEPARAEEAAAALGLA</sequence>
<evidence type="ECO:0000256" key="10">
    <source>
        <dbReference type="ARBA" id="ARBA00022833"/>
    </source>
</evidence>
<dbReference type="GO" id="GO:0061630">
    <property type="term" value="F:ubiquitin protein ligase activity"/>
    <property type="evidence" value="ECO:0007669"/>
    <property type="project" value="UniProtKB-EC"/>
</dbReference>
<evidence type="ECO:0000256" key="13">
    <source>
        <dbReference type="PROSITE-ProRule" id="PRU00175"/>
    </source>
</evidence>
<feature type="domain" description="RING-type" evidence="15">
    <location>
        <begin position="101"/>
        <end position="143"/>
    </location>
</feature>
<evidence type="ECO:0000256" key="7">
    <source>
        <dbReference type="ARBA" id="ARBA00022723"/>
    </source>
</evidence>
<feature type="transmembrane region" description="Helical" evidence="14">
    <location>
        <begin position="20"/>
        <end position="46"/>
    </location>
</feature>
<dbReference type="PROSITE" id="PS50089">
    <property type="entry name" value="ZF_RING_2"/>
    <property type="match status" value="1"/>
</dbReference>
<dbReference type="GO" id="GO:0008270">
    <property type="term" value="F:zinc ion binding"/>
    <property type="evidence" value="ECO:0007669"/>
    <property type="project" value="UniProtKB-KW"/>
</dbReference>
<dbReference type="GO" id="GO:0016567">
    <property type="term" value="P:protein ubiquitination"/>
    <property type="evidence" value="ECO:0007669"/>
    <property type="project" value="InterPro"/>
</dbReference>
<dbReference type="Pfam" id="PF13639">
    <property type="entry name" value="zf-RING_2"/>
    <property type="match status" value="1"/>
</dbReference>
<keyword evidence="10" id="KW-0862">Zinc</keyword>
<keyword evidence="5" id="KW-0808">Transferase</keyword>
<dbReference type="PANTHER" id="PTHR46913">
    <property type="entry name" value="RING-H2 FINGER PROTEIN ATL16"/>
    <property type="match status" value="1"/>
</dbReference>
<dbReference type="AlphaFoldDB" id="A0A2S3HYW6"/>
<evidence type="ECO:0000256" key="5">
    <source>
        <dbReference type="ARBA" id="ARBA00022679"/>
    </source>
</evidence>
<comment type="pathway">
    <text evidence="3">Protein modification; protein ubiquitination.</text>
</comment>
<keyword evidence="9" id="KW-0833">Ubl conjugation pathway</keyword>
<dbReference type="GO" id="GO:0016020">
    <property type="term" value="C:membrane"/>
    <property type="evidence" value="ECO:0007669"/>
    <property type="project" value="UniProtKB-SubCell"/>
</dbReference>
<comment type="subcellular location">
    <subcellularLocation>
        <location evidence="2">Membrane</location>
        <topology evidence="2">Single-pass membrane protein</topology>
    </subcellularLocation>
</comment>
<evidence type="ECO:0000313" key="16">
    <source>
        <dbReference type="EMBL" id="PAN32890.1"/>
    </source>
</evidence>
<keyword evidence="8 13" id="KW-0863">Zinc-finger</keyword>
<accession>A0A2S3HYW6</accession>
<reference evidence="16" key="1">
    <citation type="submission" date="2018-04" db="EMBL/GenBank/DDBJ databases">
        <title>WGS assembly of Panicum hallii.</title>
        <authorList>
            <person name="Lovell J."/>
            <person name="Jenkins J."/>
            <person name="Lowry D."/>
            <person name="Mamidi S."/>
            <person name="Sreedasyam A."/>
            <person name="Weng X."/>
            <person name="Barry K."/>
            <person name="Bonette J."/>
            <person name="Campitelli B."/>
            <person name="Daum C."/>
            <person name="Gordon S."/>
            <person name="Gould B."/>
            <person name="Lipzen A."/>
            <person name="Macqueen A."/>
            <person name="Palacio-Mejia J."/>
            <person name="Plott C."/>
            <person name="Shakirov E."/>
            <person name="Shu S."/>
            <person name="Yoshinaga Y."/>
            <person name="Zane M."/>
            <person name="Rokhsar D."/>
            <person name="Grimwood J."/>
            <person name="Schmutz J."/>
            <person name="Juenger T."/>
        </authorList>
    </citation>
    <scope>NUCLEOTIDE SEQUENCE [LARGE SCALE GENOMIC DNA]</scope>
    <source>
        <strain evidence="16">FIL2</strain>
    </source>
</reference>
<dbReference type="SUPFAM" id="SSF57850">
    <property type="entry name" value="RING/U-box"/>
    <property type="match status" value="1"/>
</dbReference>
<evidence type="ECO:0000256" key="4">
    <source>
        <dbReference type="ARBA" id="ARBA00012483"/>
    </source>
</evidence>
<dbReference type="InterPro" id="IPR013083">
    <property type="entry name" value="Znf_RING/FYVE/PHD"/>
</dbReference>
<dbReference type="Gramene" id="PAN32890">
    <property type="protein sequence ID" value="PAN32890"/>
    <property type="gene ID" value="PAHAL_5G519500"/>
</dbReference>
<evidence type="ECO:0000256" key="12">
    <source>
        <dbReference type="ARBA" id="ARBA00023136"/>
    </source>
</evidence>
<evidence type="ECO:0000256" key="3">
    <source>
        <dbReference type="ARBA" id="ARBA00004906"/>
    </source>
</evidence>
<evidence type="ECO:0000256" key="2">
    <source>
        <dbReference type="ARBA" id="ARBA00004167"/>
    </source>
</evidence>
<evidence type="ECO:0000256" key="8">
    <source>
        <dbReference type="ARBA" id="ARBA00022771"/>
    </source>
</evidence>
<keyword evidence="7" id="KW-0479">Metal-binding</keyword>
<evidence type="ECO:0000256" key="14">
    <source>
        <dbReference type="SAM" id="Phobius"/>
    </source>
</evidence>
<evidence type="ECO:0000256" key="6">
    <source>
        <dbReference type="ARBA" id="ARBA00022692"/>
    </source>
</evidence>